<dbReference type="AlphaFoldDB" id="A0AAP0S250"/>
<gene>
    <name evidence="1" type="ORF">L1049_007875</name>
</gene>
<sequence length="88" mass="9350">MEDGGDIGLLVQRNELYQLFASVVDTAIANVEGTDLLKGELLSIQCRMNSLSIAEGSNDLGIGTRSTTTSPPVLLEPNKVRANGCDLE</sequence>
<evidence type="ECO:0000313" key="1">
    <source>
        <dbReference type="EMBL" id="KAK9289716.1"/>
    </source>
</evidence>
<comment type="caution">
    <text evidence="1">The sequence shown here is derived from an EMBL/GenBank/DDBJ whole genome shotgun (WGS) entry which is preliminary data.</text>
</comment>
<dbReference type="Proteomes" id="UP001415857">
    <property type="component" value="Unassembled WGS sequence"/>
</dbReference>
<name>A0AAP0S250_LIQFO</name>
<evidence type="ECO:0000313" key="2">
    <source>
        <dbReference type="Proteomes" id="UP001415857"/>
    </source>
</evidence>
<reference evidence="1 2" key="1">
    <citation type="journal article" date="2024" name="Plant J.">
        <title>Genome sequences and population genomics reveal climatic adaptation and genomic divergence between two closely related sweetgum species.</title>
        <authorList>
            <person name="Xu W.Q."/>
            <person name="Ren C.Q."/>
            <person name="Zhang X.Y."/>
            <person name="Comes H.P."/>
            <person name="Liu X.H."/>
            <person name="Li Y.G."/>
            <person name="Kettle C.J."/>
            <person name="Jalonen R."/>
            <person name="Gaisberger H."/>
            <person name="Ma Y.Z."/>
            <person name="Qiu Y.X."/>
        </authorList>
    </citation>
    <scope>NUCLEOTIDE SEQUENCE [LARGE SCALE GENOMIC DNA]</scope>
    <source>
        <strain evidence="1">Hangzhou</strain>
    </source>
</reference>
<protein>
    <submittedName>
        <fullName evidence="1">Uncharacterized protein</fullName>
    </submittedName>
</protein>
<dbReference type="EMBL" id="JBBPBK010000002">
    <property type="protein sequence ID" value="KAK9289716.1"/>
    <property type="molecule type" value="Genomic_DNA"/>
</dbReference>
<accession>A0AAP0S250</accession>
<organism evidence="1 2">
    <name type="scientific">Liquidambar formosana</name>
    <name type="common">Formosan gum</name>
    <dbReference type="NCBI Taxonomy" id="63359"/>
    <lineage>
        <taxon>Eukaryota</taxon>
        <taxon>Viridiplantae</taxon>
        <taxon>Streptophyta</taxon>
        <taxon>Embryophyta</taxon>
        <taxon>Tracheophyta</taxon>
        <taxon>Spermatophyta</taxon>
        <taxon>Magnoliopsida</taxon>
        <taxon>eudicotyledons</taxon>
        <taxon>Gunneridae</taxon>
        <taxon>Pentapetalae</taxon>
        <taxon>Saxifragales</taxon>
        <taxon>Altingiaceae</taxon>
        <taxon>Liquidambar</taxon>
    </lineage>
</organism>
<proteinExistence type="predicted"/>
<keyword evidence="2" id="KW-1185">Reference proteome</keyword>